<sequence>MSETSEPYHPPLPRKLALFAAAIIVLAAVLTGWRFSPAKEAAFYFFYYACVAAASSCVALYLAVTVYFIRRMPAWTVVLAGLIGAGVVCVAATYVDFREEISDFRASDGRRASLIIDDSDDVGVDLIFRVEQPDGSLAAEESLHTPIALTSQEVKQWALHLREHDGQLQVATAGGKLVAWHSTATGRINTLDFTEKEDL</sequence>
<keyword evidence="1" id="KW-0812">Transmembrane</keyword>
<keyword evidence="1" id="KW-1133">Transmembrane helix</keyword>
<gene>
    <name evidence="2" type="ORF">OKA04_23655</name>
</gene>
<evidence type="ECO:0000313" key="3">
    <source>
        <dbReference type="Proteomes" id="UP001207930"/>
    </source>
</evidence>
<accession>A0ABT3FW04</accession>
<name>A0ABT3FW04_9BACT</name>
<proteinExistence type="predicted"/>
<dbReference type="RefSeq" id="WP_264503710.1">
    <property type="nucleotide sequence ID" value="NZ_JAPDDS010000022.1"/>
</dbReference>
<evidence type="ECO:0008006" key="4">
    <source>
        <dbReference type="Google" id="ProtNLM"/>
    </source>
</evidence>
<comment type="caution">
    <text evidence="2">The sequence shown here is derived from an EMBL/GenBank/DDBJ whole genome shotgun (WGS) entry which is preliminary data.</text>
</comment>
<evidence type="ECO:0000313" key="2">
    <source>
        <dbReference type="EMBL" id="MCW1887754.1"/>
    </source>
</evidence>
<dbReference type="Proteomes" id="UP001207930">
    <property type="component" value="Unassembled WGS sequence"/>
</dbReference>
<dbReference type="EMBL" id="JAPDDS010000022">
    <property type="protein sequence ID" value="MCW1887754.1"/>
    <property type="molecule type" value="Genomic_DNA"/>
</dbReference>
<keyword evidence="3" id="KW-1185">Reference proteome</keyword>
<protein>
    <recommendedName>
        <fullName evidence="4">Transmembrane protein</fullName>
    </recommendedName>
</protein>
<reference evidence="2 3" key="1">
    <citation type="submission" date="2022-10" db="EMBL/GenBank/DDBJ databases">
        <title>Luteolibacter flavescens strain MCCC 1K03193, whole genome shotgun sequencing project.</title>
        <authorList>
            <person name="Zhao G."/>
            <person name="Shen L."/>
        </authorList>
    </citation>
    <scope>NUCLEOTIDE SEQUENCE [LARGE SCALE GENOMIC DNA]</scope>
    <source>
        <strain evidence="2 3">MCCC 1K03193</strain>
    </source>
</reference>
<organism evidence="2 3">
    <name type="scientific">Luteolibacter flavescens</name>
    <dbReference type="NCBI Taxonomy" id="1859460"/>
    <lineage>
        <taxon>Bacteria</taxon>
        <taxon>Pseudomonadati</taxon>
        <taxon>Verrucomicrobiota</taxon>
        <taxon>Verrucomicrobiia</taxon>
        <taxon>Verrucomicrobiales</taxon>
        <taxon>Verrucomicrobiaceae</taxon>
        <taxon>Luteolibacter</taxon>
    </lineage>
</organism>
<feature type="transmembrane region" description="Helical" evidence="1">
    <location>
        <begin position="16"/>
        <end position="33"/>
    </location>
</feature>
<feature type="transmembrane region" description="Helical" evidence="1">
    <location>
        <begin position="75"/>
        <end position="95"/>
    </location>
</feature>
<keyword evidence="1" id="KW-0472">Membrane</keyword>
<feature type="transmembrane region" description="Helical" evidence="1">
    <location>
        <begin position="45"/>
        <end position="69"/>
    </location>
</feature>
<evidence type="ECO:0000256" key="1">
    <source>
        <dbReference type="SAM" id="Phobius"/>
    </source>
</evidence>